<proteinExistence type="predicted"/>
<dbReference type="Proteomes" id="UP000252853">
    <property type="component" value="Segment"/>
</dbReference>
<evidence type="ECO:0000313" key="2">
    <source>
        <dbReference type="Proteomes" id="UP000252853"/>
    </source>
</evidence>
<sequence length="166" mass="19689">MRPYIMLPLLNVPKERMTPDSEGKTHYNIYSRSRTELGRFLSHFAYHPMDTVDGNFNSLEGYWYWLKYRHDDLRSLYGNDAKQFGQTLAKSRIVVLSPDDPKFKRDIIAATSQKLLTMPSKLRFQLAHSRLPLIHAYEHQGKYSFQNSMDFIIQHINRFRLEGYLK</sequence>
<organism evidence="1 2">
    <name type="scientific">Salmonella phage S117</name>
    <dbReference type="NCBI Taxonomy" id="2231346"/>
    <lineage>
        <taxon>Viruses</taxon>
        <taxon>Duplodnaviria</taxon>
        <taxon>Heunggongvirae</taxon>
        <taxon>Uroviricota</taxon>
        <taxon>Caudoviricetes</taxon>
        <taxon>Pantevenvirales</taxon>
        <taxon>Ackermannviridae</taxon>
        <taxon>Cvivirinae</taxon>
        <taxon>Kuttervirus</taxon>
        <taxon>Kuttervirus SFP10</taxon>
    </lineage>
</organism>
<name>A0A2Z5HN71_9CAUD</name>
<reference evidence="2" key="1">
    <citation type="submission" date="2018-05" db="EMBL/GenBank/DDBJ databases">
        <title>Host range determinants of Salmonella infecting bacteriophages.</title>
        <authorList>
            <person name="Gencay Y.E."/>
        </authorList>
    </citation>
    <scope>NUCLEOTIDE SEQUENCE [LARGE SCALE GENOMIC DNA]</scope>
</reference>
<accession>A0A2Z5HN71</accession>
<protein>
    <submittedName>
        <fullName evidence="1">Uncharacterized protein</fullName>
    </submittedName>
</protein>
<evidence type="ECO:0000313" key="1">
    <source>
        <dbReference type="EMBL" id="AXC40722.1"/>
    </source>
</evidence>
<dbReference type="EMBL" id="MH370370">
    <property type="protein sequence ID" value="AXC40722.1"/>
    <property type="molecule type" value="Genomic_DNA"/>
</dbReference>